<evidence type="ECO:0000313" key="15">
    <source>
        <dbReference type="Proteomes" id="UP000570514"/>
    </source>
</evidence>
<dbReference type="AlphaFoldDB" id="A0A846MW88"/>
<feature type="transmembrane region" description="Helical" evidence="12">
    <location>
        <begin position="165"/>
        <end position="184"/>
    </location>
</feature>
<evidence type="ECO:0000313" key="14">
    <source>
        <dbReference type="EMBL" id="NIK87421.1"/>
    </source>
</evidence>
<dbReference type="InterPro" id="IPR051542">
    <property type="entry name" value="Hydrogenase_cytochrome"/>
</dbReference>
<dbReference type="InterPro" id="IPR011577">
    <property type="entry name" value="Cyt_b561_bac/Ni-Hgenase"/>
</dbReference>
<evidence type="ECO:0000256" key="8">
    <source>
        <dbReference type="ARBA" id="ARBA00022982"/>
    </source>
</evidence>
<dbReference type="RefSeq" id="WP_208414208.1">
    <property type="nucleotide sequence ID" value="NZ_BAAADC010000001.1"/>
</dbReference>
<evidence type="ECO:0000256" key="3">
    <source>
        <dbReference type="ARBA" id="ARBA00022448"/>
    </source>
</evidence>
<dbReference type="Pfam" id="PF01292">
    <property type="entry name" value="Ni_hydr_CYTB"/>
    <property type="match status" value="1"/>
</dbReference>
<dbReference type="PANTHER" id="PTHR30485">
    <property type="entry name" value="NI/FE-HYDROGENASE 1 B-TYPE CYTOCHROME SUBUNIT"/>
    <property type="match status" value="1"/>
</dbReference>
<keyword evidence="15" id="KW-1185">Reference proteome</keyword>
<evidence type="ECO:0000256" key="2">
    <source>
        <dbReference type="ARBA" id="ARBA00008622"/>
    </source>
</evidence>
<keyword evidence="6 12" id="KW-0812">Transmembrane</keyword>
<comment type="similarity">
    <text evidence="2">Belongs to the HupC/HyaC/HydC family.</text>
</comment>
<reference evidence="14 15" key="1">
    <citation type="submission" date="2020-03" db="EMBL/GenBank/DDBJ databases">
        <title>Genomic Encyclopedia of Type Strains, Phase IV (KMG-IV): sequencing the most valuable type-strain genomes for metagenomic binning, comparative biology and taxonomic classification.</title>
        <authorList>
            <person name="Goeker M."/>
        </authorList>
    </citation>
    <scope>NUCLEOTIDE SEQUENCE [LARGE SCALE GENOMIC DNA]</scope>
    <source>
        <strain evidence="14 15">DSM 19867</strain>
    </source>
</reference>
<evidence type="ECO:0000256" key="7">
    <source>
        <dbReference type="ARBA" id="ARBA00022723"/>
    </source>
</evidence>
<keyword evidence="3" id="KW-0813">Transport</keyword>
<evidence type="ECO:0000256" key="10">
    <source>
        <dbReference type="ARBA" id="ARBA00023004"/>
    </source>
</evidence>
<name>A0A846MW88_9PROT</name>
<dbReference type="GO" id="GO:0005886">
    <property type="term" value="C:plasma membrane"/>
    <property type="evidence" value="ECO:0007669"/>
    <property type="project" value="UniProtKB-SubCell"/>
</dbReference>
<feature type="domain" description="Cytochrome b561 bacterial/Ni-hydrogenase" evidence="13">
    <location>
        <begin position="8"/>
        <end position="201"/>
    </location>
</feature>
<evidence type="ECO:0000256" key="9">
    <source>
        <dbReference type="ARBA" id="ARBA00022989"/>
    </source>
</evidence>
<dbReference type="PANTHER" id="PTHR30485:SF1">
    <property type="entry name" value="CYTOCHROME YDHU-RELATED"/>
    <property type="match status" value="1"/>
</dbReference>
<keyword evidence="11 12" id="KW-0472">Membrane</keyword>
<proteinExistence type="inferred from homology"/>
<feature type="transmembrane region" description="Helical" evidence="12">
    <location>
        <begin position="124"/>
        <end position="145"/>
    </location>
</feature>
<keyword evidence="4" id="KW-1003">Cell membrane</keyword>
<dbReference type="GO" id="GO:0020037">
    <property type="term" value="F:heme binding"/>
    <property type="evidence" value="ECO:0007669"/>
    <property type="project" value="TreeGrafter"/>
</dbReference>
<keyword evidence="9 12" id="KW-1133">Transmembrane helix</keyword>
<dbReference type="Gene3D" id="1.20.950.20">
    <property type="entry name" value="Transmembrane di-heme cytochromes, Chain C"/>
    <property type="match status" value="1"/>
</dbReference>
<evidence type="ECO:0000256" key="6">
    <source>
        <dbReference type="ARBA" id="ARBA00022692"/>
    </source>
</evidence>
<dbReference type="InterPro" id="IPR000516">
    <property type="entry name" value="Ni-dep_Hydgase_cyt-B"/>
</dbReference>
<accession>A0A846MW88</accession>
<evidence type="ECO:0000256" key="11">
    <source>
        <dbReference type="ARBA" id="ARBA00023136"/>
    </source>
</evidence>
<dbReference type="GO" id="GO:0009055">
    <property type="term" value="F:electron transfer activity"/>
    <property type="evidence" value="ECO:0007669"/>
    <property type="project" value="InterPro"/>
</dbReference>
<feature type="transmembrane region" description="Helical" evidence="12">
    <location>
        <begin position="53"/>
        <end position="71"/>
    </location>
</feature>
<dbReference type="GO" id="GO:0022904">
    <property type="term" value="P:respiratory electron transport chain"/>
    <property type="evidence" value="ECO:0007669"/>
    <property type="project" value="InterPro"/>
</dbReference>
<evidence type="ECO:0000259" key="13">
    <source>
        <dbReference type="Pfam" id="PF01292"/>
    </source>
</evidence>
<keyword evidence="7" id="KW-0479">Metal-binding</keyword>
<organism evidence="14 15">
    <name type="scientific">Rhizomicrobium palustre</name>
    <dbReference type="NCBI Taxonomy" id="189966"/>
    <lineage>
        <taxon>Bacteria</taxon>
        <taxon>Pseudomonadati</taxon>
        <taxon>Pseudomonadota</taxon>
        <taxon>Alphaproteobacteria</taxon>
        <taxon>Micropepsales</taxon>
        <taxon>Micropepsaceae</taxon>
        <taxon>Rhizomicrobium</taxon>
    </lineage>
</organism>
<evidence type="ECO:0000256" key="12">
    <source>
        <dbReference type="SAM" id="Phobius"/>
    </source>
</evidence>
<dbReference type="SUPFAM" id="SSF81342">
    <property type="entry name" value="Transmembrane di-heme cytochromes"/>
    <property type="match status" value="1"/>
</dbReference>
<dbReference type="InterPro" id="IPR016174">
    <property type="entry name" value="Di-haem_cyt_TM"/>
</dbReference>
<evidence type="ECO:0000256" key="1">
    <source>
        <dbReference type="ARBA" id="ARBA00004651"/>
    </source>
</evidence>
<feature type="transmembrane region" description="Helical" evidence="12">
    <location>
        <begin position="12"/>
        <end position="33"/>
    </location>
</feature>
<dbReference type="Proteomes" id="UP000570514">
    <property type="component" value="Unassembled WGS sequence"/>
</dbReference>
<comment type="caution">
    <text evidence="14">The sequence shown here is derived from an EMBL/GenBank/DDBJ whole genome shotgun (WGS) entry which is preliminary data.</text>
</comment>
<comment type="subcellular location">
    <subcellularLocation>
        <location evidence="1">Cell membrane</location>
        <topology evidence="1">Multi-pass membrane protein</topology>
    </subcellularLocation>
</comment>
<protein>
    <submittedName>
        <fullName evidence="14">Thiosulfate reductase cytochrome b subunit</fullName>
    </submittedName>
</protein>
<gene>
    <name evidence="14" type="ORF">FHS83_000739</name>
</gene>
<dbReference type="EMBL" id="JAASRM010000001">
    <property type="protein sequence ID" value="NIK87421.1"/>
    <property type="molecule type" value="Genomic_DNA"/>
</dbReference>
<dbReference type="PRINTS" id="PR00161">
    <property type="entry name" value="NIHGNASECYTB"/>
</dbReference>
<dbReference type="GO" id="GO:0005506">
    <property type="term" value="F:iron ion binding"/>
    <property type="evidence" value="ECO:0007669"/>
    <property type="project" value="InterPro"/>
</dbReference>
<evidence type="ECO:0000256" key="5">
    <source>
        <dbReference type="ARBA" id="ARBA00022617"/>
    </source>
</evidence>
<evidence type="ECO:0000256" key="4">
    <source>
        <dbReference type="ARBA" id="ARBA00022475"/>
    </source>
</evidence>
<sequence length="215" mass="24940">MLRKVLIHPLPLRIWHWTNALGMILLALTGIQIRYVDLINIVSYKNAVMIHNYTGFVVIANFFVWLAFHLITAESRNYHAELNPVKMFKGCLNQLVYYGYGMFQGWKNPFHIAKYKKFNPLQGLTYQIVMFVFVPLQILTGLMLWDVTRFSKIVDFLGGVRVVDTVHVIIFTIIACYIPFHAYLATLGRTPGEHIHAMITGYEEVEEEDEEKKAE</sequence>
<keyword evidence="8" id="KW-0249">Electron transport</keyword>
<keyword evidence="5" id="KW-0349">Heme</keyword>
<keyword evidence="10" id="KW-0408">Iron</keyword>